<gene>
    <name evidence="1" type="ORF">pmac_cds_20</name>
</gene>
<dbReference type="Proteomes" id="UP000249758">
    <property type="component" value="Segment"/>
</dbReference>
<evidence type="ECO:0000313" key="1">
    <source>
        <dbReference type="EMBL" id="AVK76708.1"/>
    </source>
</evidence>
<dbReference type="KEGG" id="vg:36841163"/>
<dbReference type="RefSeq" id="YP_009480704.1">
    <property type="nucleotide sequence ID" value="NC_037665.1"/>
</dbReference>
<organism evidence="1">
    <name type="scientific">Pandoravirus macleodensis</name>
    <dbReference type="NCBI Taxonomy" id="2107707"/>
    <lineage>
        <taxon>Viruses</taxon>
        <taxon>Pandoravirus</taxon>
    </lineage>
</organism>
<proteinExistence type="predicted"/>
<accession>A0A2U7UE19</accession>
<protein>
    <submittedName>
        <fullName evidence="1">Uncharacterized protein</fullName>
    </submittedName>
</protein>
<dbReference type="GeneID" id="36841163"/>
<dbReference type="EMBL" id="MG011691">
    <property type="protein sequence ID" value="AVK76708.1"/>
    <property type="molecule type" value="Genomic_DNA"/>
</dbReference>
<name>A0A2U7UE19_9VIRU</name>
<sequence length="227" mass="24300">MQDNRYDATGSSRGRGRVWSAQFEAVIGPERPYVPRDWLMGDIAKVAAEAGVPAHACVVAAIRVRGEPDQTRAPGWPFVDRRVTLVLFADRPAVGCGAPVPARAMGRLGWRRVPWTDDEATAWAHAIGTDAHTVMAGSDYDDGVWGAPMAAYMVAVRDHAKLGRPRPARPAAIGTGPHGRTVIVGWLGSSALADSAEGLALHLGTWPILVDNSNNDRDQRISIEPSA</sequence>
<reference evidence="1" key="1">
    <citation type="journal article" date="2018" name="Nat. Commun.">
        <title>Diversity and evolution of the emerging Pandoraviridae family.</title>
        <authorList>
            <person name="Legendre M."/>
            <person name="Fabre E."/>
            <person name="Poirot O."/>
            <person name="Jeudy S."/>
            <person name="Lartigue A."/>
            <person name="Alempic J.M."/>
            <person name="Beucher L."/>
            <person name="Philippe N."/>
            <person name="Bertaux L."/>
            <person name="Christo-Foroux E."/>
            <person name="Labadie K."/>
            <person name="Coute Y."/>
            <person name="Abergel C."/>
            <person name="Claverie J.M."/>
        </authorList>
    </citation>
    <scope>NUCLEOTIDE SEQUENCE [LARGE SCALE GENOMIC DNA]</scope>
    <source>
        <strain evidence="1">Macleodensis</strain>
    </source>
</reference>